<reference evidence="2" key="2">
    <citation type="submission" date="2023-04" db="EMBL/GenBank/DDBJ databases">
        <authorList>
            <person name="Bruccoleri R.E."/>
            <person name="Oakeley E.J."/>
            <person name="Faust A.-M."/>
            <person name="Dessus-Babus S."/>
            <person name="Altorfer M."/>
            <person name="Burckhardt D."/>
            <person name="Oertli M."/>
            <person name="Naumann U."/>
            <person name="Petersen F."/>
            <person name="Wong J."/>
        </authorList>
    </citation>
    <scope>NUCLEOTIDE SEQUENCE</scope>
    <source>
        <strain evidence="2">GSM-AAB239-AS_SAM_17_03QT</strain>
        <tissue evidence="2">Leaf</tissue>
    </source>
</reference>
<sequence length="439" mass="48233">MFIVTHCGKESADGRCVPNEGFLEDVVIADPAMNSSSQITDASEVASNGLDDAPNEKEDLALGTHTEGDVDASVCVDVRNTISEEMVANLSGLNVSDHISTEEPNGEKEQQALSSDEVDILLDKCLLQALHTTVKDKDLPMPGSTLWSNHVLPCRPAGITLDIKKSSYKKLSKWLQSKSSTGLISTKEDKYKKEFILLAFNRAHPDYIAFKPEKRLPEADAQKHEAPVGDIQQARSQIEVVEIYKPSTHVNTIFTSIGAETGKYYAASEAADVVFRYVEKENLVKPMDKATVVLDATLCDALYKGAIKKGSSYPTTIHKKDLGHTFLNRMQVHHKVSRGNDVVVRKGAIKPVQIMTERRQGNKKVTKVSGVESFLLDAELLASEFQKKFACSTSVAELPGKKGHEVLVQGGVISDLAKQLVDHYGVPKRYIEVLDKTKK</sequence>
<evidence type="ECO:0000259" key="1">
    <source>
        <dbReference type="PROSITE" id="PS50296"/>
    </source>
</evidence>
<dbReference type="EMBL" id="JANAVB010028820">
    <property type="protein sequence ID" value="KAJ6815425.1"/>
    <property type="molecule type" value="Genomic_DNA"/>
</dbReference>
<name>A0AAX6FHF0_IRIPA</name>
<dbReference type="PANTHER" id="PTHR12217:SF4">
    <property type="entry name" value="EUKARYOTIC TRANSLATION INITIATION FACTOR 2D"/>
    <property type="match status" value="1"/>
</dbReference>
<keyword evidence="2" id="KW-0396">Initiation factor</keyword>
<evidence type="ECO:0000313" key="2">
    <source>
        <dbReference type="EMBL" id="KAJ6815425.1"/>
    </source>
</evidence>
<dbReference type="SUPFAM" id="SSF47592">
    <property type="entry name" value="SWIB/MDM2 domain"/>
    <property type="match status" value="1"/>
</dbReference>
<dbReference type="Proteomes" id="UP001140949">
    <property type="component" value="Unassembled WGS sequence"/>
</dbReference>
<dbReference type="InterPro" id="IPR001950">
    <property type="entry name" value="SUI1"/>
</dbReference>
<keyword evidence="3" id="KW-1185">Reference proteome</keyword>
<dbReference type="AlphaFoldDB" id="A0AAX6FHF0"/>
<dbReference type="PROSITE" id="PS50296">
    <property type="entry name" value="SUI1"/>
    <property type="match status" value="1"/>
</dbReference>
<gene>
    <name evidence="2" type="ORF">M6B38_132985</name>
</gene>
<dbReference type="InterPro" id="IPR036877">
    <property type="entry name" value="SUI1_dom_sf"/>
</dbReference>
<dbReference type="Pfam" id="PF26291">
    <property type="entry name" value="SWIB_eIF2D"/>
    <property type="match status" value="1"/>
</dbReference>
<protein>
    <submittedName>
        <fullName evidence="2">Eukaryotic translation initiation factor 2D</fullName>
    </submittedName>
</protein>
<comment type="caution">
    <text evidence="2">The sequence shown here is derived from an EMBL/GenBank/DDBJ whole genome shotgun (WGS) entry which is preliminary data.</text>
</comment>
<dbReference type="InterPro" id="IPR036885">
    <property type="entry name" value="SWIB_MDM2_dom_sf"/>
</dbReference>
<dbReference type="PANTHER" id="PTHR12217">
    <property type="entry name" value="EUKARYOTIC TRANSLATION INITIATION FACTOR 2D"/>
    <property type="match status" value="1"/>
</dbReference>
<dbReference type="InterPro" id="IPR039759">
    <property type="entry name" value="eIF2D_SUI1"/>
</dbReference>
<feature type="domain" description="SUI1" evidence="1">
    <location>
        <begin position="352"/>
        <end position="424"/>
    </location>
</feature>
<evidence type="ECO:0000313" key="3">
    <source>
        <dbReference type="Proteomes" id="UP001140949"/>
    </source>
</evidence>
<dbReference type="Pfam" id="PF25304">
    <property type="entry name" value="WHD_eIF2D"/>
    <property type="match status" value="1"/>
</dbReference>
<dbReference type="GO" id="GO:0003743">
    <property type="term" value="F:translation initiation factor activity"/>
    <property type="evidence" value="ECO:0007669"/>
    <property type="project" value="UniProtKB-KW"/>
</dbReference>
<dbReference type="FunFam" id="3.30.780.10:FF:000008">
    <property type="entry name" value="eukaryotic translation initiation factor 2D"/>
    <property type="match status" value="1"/>
</dbReference>
<dbReference type="SUPFAM" id="SSF55159">
    <property type="entry name" value="eIF1-like"/>
    <property type="match status" value="1"/>
</dbReference>
<organism evidence="2 3">
    <name type="scientific">Iris pallida</name>
    <name type="common">Sweet iris</name>
    <dbReference type="NCBI Taxonomy" id="29817"/>
    <lineage>
        <taxon>Eukaryota</taxon>
        <taxon>Viridiplantae</taxon>
        <taxon>Streptophyta</taxon>
        <taxon>Embryophyta</taxon>
        <taxon>Tracheophyta</taxon>
        <taxon>Spermatophyta</taxon>
        <taxon>Magnoliopsida</taxon>
        <taxon>Liliopsida</taxon>
        <taxon>Asparagales</taxon>
        <taxon>Iridaceae</taxon>
        <taxon>Iridoideae</taxon>
        <taxon>Irideae</taxon>
        <taxon>Iris</taxon>
    </lineage>
</organism>
<dbReference type="InterPro" id="IPR058886">
    <property type="entry name" value="SWIB_eIF2D"/>
</dbReference>
<keyword evidence="2" id="KW-0648">Protein biosynthesis</keyword>
<dbReference type="GO" id="GO:0001731">
    <property type="term" value="P:formation of translation preinitiation complex"/>
    <property type="evidence" value="ECO:0007669"/>
    <property type="project" value="InterPro"/>
</dbReference>
<dbReference type="InterPro" id="IPR057429">
    <property type="entry name" value="WH_eIF2D"/>
</dbReference>
<proteinExistence type="predicted"/>
<dbReference type="InterPro" id="IPR039757">
    <property type="entry name" value="EIF2D"/>
</dbReference>
<dbReference type="CDD" id="cd11608">
    <property type="entry name" value="eIF2D_C"/>
    <property type="match status" value="1"/>
</dbReference>
<accession>A0AAX6FHF0</accession>
<dbReference type="Pfam" id="PF01253">
    <property type="entry name" value="SUI1"/>
    <property type="match status" value="1"/>
</dbReference>
<reference evidence="2" key="1">
    <citation type="journal article" date="2023" name="GigaByte">
        <title>Genome assembly of the bearded iris, Iris pallida Lam.</title>
        <authorList>
            <person name="Bruccoleri R.E."/>
            <person name="Oakeley E.J."/>
            <person name="Faust A.M.E."/>
            <person name="Altorfer M."/>
            <person name="Dessus-Babus S."/>
            <person name="Burckhardt D."/>
            <person name="Oertli M."/>
            <person name="Naumann U."/>
            <person name="Petersen F."/>
            <person name="Wong J."/>
        </authorList>
    </citation>
    <scope>NUCLEOTIDE SEQUENCE</scope>
    <source>
        <strain evidence="2">GSM-AAB239-AS_SAM_17_03QT</strain>
    </source>
</reference>
<dbReference type="Gene3D" id="3.30.780.10">
    <property type="entry name" value="SUI1-like domain"/>
    <property type="match status" value="1"/>
</dbReference>